<accession>A0A1I8ASB1</accession>
<reference evidence="3" key="1">
    <citation type="submission" date="2016-11" db="UniProtKB">
        <authorList>
            <consortium name="WormBaseParasite"/>
        </authorList>
    </citation>
    <scope>IDENTIFICATION</scope>
</reference>
<dbReference type="Proteomes" id="UP000095287">
    <property type="component" value="Unplaced"/>
</dbReference>
<sequence>MHGPLFGRVPHLLTGFHPSLSALLFPTRQTAFHVTSCALNFDFWASAYRAQTALDVAQNGGVGSVASHTSNSKPRDAHYPWRSFSTQTTAKNAFSSRRRAALTPPEEMQSPFSPREAYLLLLLNQSRPQVPQVPVVVMPGRPASSQPQLSTESEMEVDVERTDNEDVSCFICFCFIYGNKFPKI</sequence>
<proteinExistence type="predicted"/>
<name>A0A1I8ASB1_9BILA</name>
<evidence type="ECO:0000256" key="1">
    <source>
        <dbReference type="SAM" id="MobiDB-lite"/>
    </source>
</evidence>
<dbReference type="AlphaFoldDB" id="A0A1I8ASB1"/>
<evidence type="ECO:0000313" key="3">
    <source>
        <dbReference type="WBParaSite" id="L893_g8374.t1"/>
    </source>
</evidence>
<protein>
    <submittedName>
        <fullName evidence="3">Uncharacterized protein</fullName>
    </submittedName>
</protein>
<evidence type="ECO:0000313" key="2">
    <source>
        <dbReference type="Proteomes" id="UP000095287"/>
    </source>
</evidence>
<keyword evidence="2" id="KW-1185">Reference proteome</keyword>
<feature type="region of interest" description="Disordered" evidence="1">
    <location>
        <begin position="61"/>
        <end position="80"/>
    </location>
</feature>
<organism evidence="2 3">
    <name type="scientific">Steinernema glaseri</name>
    <dbReference type="NCBI Taxonomy" id="37863"/>
    <lineage>
        <taxon>Eukaryota</taxon>
        <taxon>Metazoa</taxon>
        <taxon>Ecdysozoa</taxon>
        <taxon>Nematoda</taxon>
        <taxon>Chromadorea</taxon>
        <taxon>Rhabditida</taxon>
        <taxon>Tylenchina</taxon>
        <taxon>Panagrolaimomorpha</taxon>
        <taxon>Strongyloidoidea</taxon>
        <taxon>Steinernematidae</taxon>
        <taxon>Steinernema</taxon>
    </lineage>
</organism>
<dbReference type="WBParaSite" id="L893_g8374.t1">
    <property type="protein sequence ID" value="L893_g8374.t1"/>
    <property type="gene ID" value="L893_g8374"/>
</dbReference>